<evidence type="ECO:0000313" key="2">
    <source>
        <dbReference type="Proteomes" id="UP001528920"/>
    </source>
</evidence>
<evidence type="ECO:0008006" key="3">
    <source>
        <dbReference type="Google" id="ProtNLM"/>
    </source>
</evidence>
<gene>
    <name evidence="1" type="ORF">L3049_01115</name>
</gene>
<dbReference type="Proteomes" id="UP001528920">
    <property type="component" value="Unassembled WGS sequence"/>
</dbReference>
<dbReference type="EMBL" id="JAKJSC010000001">
    <property type="protein sequence ID" value="MDE5416589.1"/>
    <property type="molecule type" value="Genomic_DNA"/>
</dbReference>
<proteinExistence type="predicted"/>
<sequence>MDLEKLLDPFPVKEEAILVAQSIAENPKYVKDLWEISVSDKKHSWRATWLMDKVYNVAPDLIRLYIPQMIELIPKLENESKIRQFLKLVSLEPLPRNISGEFINHCFDVLISSNSAIALKVYSMQILYNFSLQEPDIQNELALIIEEGMENGTAGYCSRAKRILKAISKSK</sequence>
<dbReference type="RefSeq" id="WP_275107931.1">
    <property type="nucleotide sequence ID" value="NZ_JAKJSC010000001.1"/>
</dbReference>
<evidence type="ECO:0000313" key="1">
    <source>
        <dbReference type="EMBL" id="MDE5416589.1"/>
    </source>
</evidence>
<name>A0ABT5VMD7_9BACT</name>
<reference evidence="1 2" key="1">
    <citation type="submission" date="2022-01" db="EMBL/GenBank/DDBJ databases">
        <title>Labilibaculum sp. nov, a marine bacterium isolated from Antarctica.</title>
        <authorList>
            <person name="Dai W."/>
        </authorList>
    </citation>
    <scope>NUCLEOTIDE SEQUENCE [LARGE SCALE GENOMIC DNA]</scope>
    <source>
        <strain evidence="1 2">DW002</strain>
    </source>
</reference>
<keyword evidence="2" id="KW-1185">Reference proteome</keyword>
<accession>A0ABT5VMD7</accession>
<protein>
    <recommendedName>
        <fullName evidence="3">HEAT repeat domain-containing protein</fullName>
    </recommendedName>
</protein>
<organism evidence="1 2">
    <name type="scientific">Paralabilibaculum antarcticum</name>
    <dbReference type="NCBI Taxonomy" id="2912572"/>
    <lineage>
        <taxon>Bacteria</taxon>
        <taxon>Pseudomonadati</taxon>
        <taxon>Bacteroidota</taxon>
        <taxon>Bacteroidia</taxon>
        <taxon>Marinilabiliales</taxon>
        <taxon>Marinifilaceae</taxon>
        <taxon>Paralabilibaculum</taxon>
    </lineage>
</organism>
<comment type="caution">
    <text evidence="1">The sequence shown here is derived from an EMBL/GenBank/DDBJ whole genome shotgun (WGS) entry which is preliminary data.</text>
</comment>